<dbReference type="GO" id="GO:0016567">
    <property type="term" value="P:protein ubiquitination"/>
    <property type="evidence" value="ECO:0007669"/>
    <property type="project" value="TreeGrafter"/>
</dbReference>
<dbReference type="InterPro" id="IPR011990">
    <property type="entry name" value="TPR-like_helical_dom_sf"/>
</dbReference>
<dbReference type="PANTHER" id="PTHR12558:SF36">
    <property type="entry name" value="ANAPHASE-PROMOTING COMPLEX SUBUNIT 7"/>
    <property type="match status" value="1"/>
</dbReference>
<protein>
    <submittedName>
        <fullName evidence="2">Uncharacterized protein</fullName>
    </submittedName>
</protein>
<dbReference type="GO" id="GO:0005680">
    <property type="term" value="C:anaphase-promoting complex"/>
    <property type="evidence" value="ECO:0007669"/>
    <property type="project" value="TreeGrafter"/>
</dbReference>
<dbReference type="PANTHER" id="PTHR12558">
    <property type="entry name" value="CELL DIVISION CYCLE 16,23,27"/>
    <property type="match status" value="1"/>
</dbReference>
<comment type="caution">
    <text evidence="2">The sequence shown here is derived from an EMBL/GenBank/DDBJ whole genome shotgun (WGS) entry which is preliminary data.</text>
</comment>
<accession>A0A6A5AAA3</accession>
<dbReference type="SMART" id="SM00028">
    <property type="entry name" value="TPR"/>
    <property type="match status" value="3"/>
</dbReference>
<organism evidence="2 3">
    <name type="scientific">Aphanomyces astaci</name>
    <name type="common">Crayfish plague agent</name>
    <dbReference type="NCBI Taxonomy" id="112090"/>
    <lineage>
        <taxon>Eukaryota</taxon>
        <taxon>Sar</taxon>
        <taxon>Stramenopiles</taxon>
        <taxon>Oomycota</taxon>
        <taxon>Saprolegniomycetes</taxon>
        <taxon>Saprolegniales</taxon>
        <taxon>Verrucalvaceae</taxon>
        <taxon>Aphanomyces</taxon>
    </lineage>
</organism>
<gene>
    <name evidence="2" type="ORF">AaE_010166</name>
</gene>
<dbReference type="GO" id="GO:0045842">
    <property type="term" value="P:positive regulation of mitotic metaphase/anaphase transition"/>
    <property type="evidence" value="ECO:0007669"/>
    <property type="project" value="TreeGrafter"/>
</dbReference>
<evidence type="ECO:0000313" key="2">
    <source>
        <dbReference type="EMBL" id="KAF0721115.1"/>
    </source>
</evidence>
<dbReference type="Gene3D" id="1.25.40.10">
    <property type="entry name" value="Tetratricopeptide repeat domain"/>
    <property type="match status" value="1"/>
</dbReference>
<evidence type="ECO:0000313" key="3">
    <source>
        <dbReference type="Proteomes" id="UP000469452"/>
    </source>
</evidence>
<dbReference type="Proteomes" id="UP000469452">
    <property type="component" value="Unassembled WGS sequence"/>
</dbReference>
<proteinExistence type="predicted"/>
<dbReference type="GO" id="GO:0051301">
    <property type="term" value="P:cell division"/>
    <property type="evidence" value="ECO:0007669"/>
    <property type="project" value="TreeGrafter"/>
</dbReference>
<reference evidence="2 3" key="1">
    <citation type="submission" date="2019-06" db="EMBL/GenBank/DDBJ databases">
        <title>Genomics analysis of Aphanomyces spp. identifies a new class of oomycete effector associated with host adaptation.</title>
        <authorList>
            <person name="Gaulin E."/>
        </authorList>
    </citation>
    <scope>NUCLEOTIDE SEQUENCE [LARGE SCALE GENOMIC DNA]</scope>
    <source>
        <strain evidence="2 3">E</strain>
    </source>
</reference>
<sequence length="531" mass="59209">MEDDPKVSVEGLRGIEVQMRQLLQEEEYDSVVLLGSIFCSPAPMSPDKQLEHAVHDLNLVFADALVHKREYKRALRYYSSSLAFQYPKVPTPASSDMTSSEARVRFQIAKCMHHLDDIPSAIRMLDRIPPSRRTLGMNMLSGNLHLTQGSTRQAEVAFLAALTANPYAVEATLALAEIAGKNEERKPNPLDDSAIVHMYTELGETGGIDATDAAWLQSLVDAHIQLHSHQFQCPYTATSISMCLVVVFVLVDALESLDDMERVVATTHSLHCHLYRASVLMELECPEQAMASFVHARHCDAHNVLYMDVFAFLLKQAGLTMQLNSLVRDLFTTTEAHPQVWLAAACYSDLKGDQPAALQLCDRVRITPTFSIVVRYDDYYCTTVLLQQLVGLAISVDPSYARSYICRGYLLLALDRPEYAVKSFSHASKLAKTMDAYEGMSEGLCSLCLKGADKYTDAINIARLALMYMPHSPRAYLLLGSVLSLRPESRDKARKAFEKALSMRPKLLRAHFGLVDLLIAETKYPDAIARL</sequence>
<keyword evidence="1" id="KW-0802">TPR repeat</keyword>
<name>A0A6A5AAA3_APHAT</name>
<feature type="non-terminal residue" evidence="2">
    <location>
        <position position="531"/>
    </location>
</feature>
<evidence type="ECO:0000256" key="1">
    <source>
        <dbReference type="ARBA" id="ARBA00022803"/>
    </source>
</evidence>
<dbReference type="SUPFAM" id="SSF48452">
    <property type="entry name" value="TPR-like"/>
    <property type="match status" value="1"/>
</dbReference>
<dbReference type="AlphaFoldDB" id="A0A6A5AAA3"/>
<dbReference type="EMBL" id="VJMI01016138">
    <property type="protein sequence ID" value="KAF0721115.1"/>
    <property type="molecule type" value="Genomic_DNA"/>
</dbReference>
<dbReference type="InterPro" id="IPR019734">
    <property type="entry name" value="TPR_rpt"/>
</dbReference>
<dbReference type="VEuPathDB" id="FungiDB:H257_07693"/>
<dbReference type="Pfam" id="PF13181">
    <property type="entry name" value="TPR_8"/>
    <property type="match status" value="1"/>
</dbReference>